<dbReference type="Proteomes" id="UP001500683">
    <property type="component" value="Unassembled WGS sequence"/>
</dbReference>
<sequence length="334" mass="36245">MAGTMRAVVSYEGRPIDDRDSLRDEEIPIPGLRPRDVLVRVQAVSVNPVDVKVRAGLTRSPEPRVLGFDAAGVVEAVGPEVGTLAVGDEVWYAGDITRPGANAEMHAVDERIVARKPRSLTFAEAAAMPLTTITAWETLFDHFRLTTESTGALLVLGGAGGVGSMTIQLAKRLTGVTVLASASRPESTAWVRTLGADHVVDHRELAAGTRASAPGGIDFLLSPHTRGNIEVYAEIMRPFGHITAIDEPEGLELLPLKSKSVTWHWEFMFTRPLHQTPDMIEQKRLLERAAALVDDARIRTTLTTTIDDFSAAGIREAHRLVESGRMIGKLVVTR</sequence>
<evidence type="ECO:0000256" key="1">
    <source>
        <dbReference type="ARBA" id="ARBA00022857"/>
    </source>
</evidence>
<evidence type="ECO:0000313" key="5">
    <source>
        <dbReference type="Proteomes" id="UP001500683"/>
    </source>
</evidence>
<keyword evidence="1" id="KW-0521">NADP</keyword>
<dbReference type="SUPFAM" id="SSF50129">
    <property type="entry name" value="GroES-like"/>
    <property type="match status" value="1"/>
</dbReference>
<dbReference type="EMBL" id="BAAAZG010000056">
    <property type="protein sequence ID" value="GAA4097550.1"/>
    <property type="molecule type" value="Genomic_DNA"/>
</dbReference>
<dbReference type="RefSeq" id="WP_344956519.1">
    <property type="nucleotide sequence ID" value="NZ_BAAAZG010000056.1"/>
</dbReference>
<keyword evidence="2" id="KW-0862">Zinc</keyword>
<dbReference type="InterPro" id="IPR011032">
    <property type="entry name" value="GroES-like_sf"/>
</dbReference>
<dbReference type="InterPro" id="IPR020843">
    <property type="entry name" value="ER"/>
</dbReference>
<dbReference type="InterPro" id="IPR051603">
    <property type="entry name" value="Zinc-ADH_QOR/CCCR"/>
</dbReference>
<evidence type="ECO:0000259" key="3">
    <source>
        <dbReference type="SMART" id="SM00829"/>
    </source>
</evidence>
<keyword evidence="5" id="KW-1185">Reference proteome</keyword>
<dbReference type="PANTHER" id="PTHR44154">
    <property type="entry name" value="QUINONE OXIDOREDUCTASE"/>
    <property type="match status" value="1"/>
</dbReference>
<keyword evidence="2" id="KW-0560">Oxidoreductase</keyword>
<proteinExistence type="inferred from homology"/>
<name>A0ABP7WV20_9ACTN</name>
<dbReference type="Gene3D" id="3.90.180.10">
    <property type="entry name" value="Medium-chain alcohol dehydrogenases, catalytic domain"/>
    <property type="match status" value="1"/>
</dbReference>
<dbReference type="SUPFAM" id="SSF51735">
    <property type="entry name" value="NAD(P)-binding Rossmann-fold domains"/>
    <property type="match status" value="1"/>
</dbReference>
<gene>
    <name evidence="4" type="ORF">GCM10022214_72040</name>
</gene>
<dbReference type="PANTHER" id="PTHR44154:SF1">
    <property type="entry name" value="QUINONE OXIDOREDUCTASE"/>
    <property type="match status" value="1"/>
</dbReference>
<dbReference type="InterPro" id="IPR013154">
    <property type="entry name" value="ADH-like_N"/>
</dbReference>
<comment type="caution">
    <text evidence="4">The sequence shown here is derived from an EMBL/GenBank/DDBJ whole genome shotgun (WGS) entry which is preliminary data.</text>
</comment>
<comment type="similarity">
    <text evidence="2">Belongs to the zinc-containing alcohol dehydrogenase family. Quinone oxidoreductase subfamily.</text>
</comment>
<dbReference type="NCBIfam" id="TIGR02817">
    <property type="entry name" value="adh_fam_1"/>
    <property type="match status" value="1"/>
</dbReference>
<dbReference type="InterPro" id="IPR014182">
    <property type="entry name" value="ADH_Zn_typ-1"/>
</dbReference>
<reference evidence="5" key="1">
    <citation type="journal article" date="2019" name="Int. J. Syst. Evol. Microbiol.">
        <title>The Global Catalogue of Microorganisms (GCM) 10K type strain sequencing project: providing services to taxonomists for standard genome sequencing and annotation.</title>
        <authorList>
            <consortium name="The Broad Institute Genomics Platform"/>
            <consortium name="The Broad Institute Genome Sequencing Center for Infectious Disease"/>
            <person name="Wu L."/>
            <person name="Ma J."/>
        </authorList>
    </citation>
    <scope>NUCLEOTIDE SEQUENCE [LARGE SCALE GENOMIC DNA]</scope>
    <source>
        <strain evidence="5">JCM 16702</strain>
    </source>
</reference>
<dbReference type="Pfam" id="PF13602">
    <property type="entry name" value="ADH_zinc_N_2"/>
    <property type="match status" value="1"/>
</dbReference>
<feature type="domain" description="Enoyl reductase (ER)" evidence="3">
    <location>
        <begin position="17"/>
        <end position="332"/>
    </location>
</feature>
<evidence type="ECO:0000256" key="2">
    <source>
        <dbReference type="RuleBase" id="RU364000"/>
    </source>
</evidence>
<dbReference type="Pfam" id="PF08240">
    <property type="entry name" value="ADH_N"/>
    <property type="match status" value="1"/>
</dbReference>
<dbReference type="CDD" id="cd08252">
    <property type="entry name" value="AL_MDR"/>
    <property type="match status" value="1"/>
</dbReference>
<protein>
    <recommendedName>
        <fullName evidence="2">Zinc-type alcohol dehydrogenase-like protein</fullName>
    </recommendedName>
</protein>
<keyword evidence="2" id="KW-0479">Metal-binding</keyword>
<dbReference type="SMART" id="SM00829">
    <property type="entry name" value="PKS_ER"/>
    <property type="match status" value="1"/>
</dbReference>
<accession>A0ABP7WV20</accession>
<dbReference type="Gene3D" id="3.40.50.720">
    <property type="entry name" value="NAD(P)-binding Rossmann-like Domain"/>
    <property type="match status" value="1"/>
</dbReference>
<evidence type="ECO:0000313" key="4">
    <source>
        <dbReference type="EMBL" id="GAA4097550.1"/>
    </source>
</evidence>
<dbReference type="InterPro" id="IPR036291">
    <property type="entry name" value="NAD(P)-bd_dom_sf"/>
</dbReference>
<organism evidence="4 5">
    <name type="scientific">Actinomadura miaoliensis</name>
    <dbReference type="NCBI Taxonomy" id="430685"/>
    <lineage>
        <taxon>Bacteria</taxon>
        <taxon>Bacillati</taxon>
        <taxon>Actinomycetota</taxon>
        <taxon>Actinomycetes</taxon>
        <taxon>Streptosporangiales</taxon>
        <taxon>Thermomonosporaceae</taxon>
        <taxon>Actinomadura</taxon>
    </lineage>
</organism>